<feature type="transmembrane region" description="Helical" evidence="12">
    <location>
        <begin position="389"/>
        <end position="411"/>
    </location>
</feature>
<dbReference type="InterPro" id="IPR050321">
    <property type="entry name" value="Glycosyltr_2/OpgH_subfam"/>
</dbReference>
<dbReference type="PANTHER" id="PTHR43867">
    <property type="entry name" value="CELLULOSE SYNTHASE CATALYTIC SUBUNIT A [UDP-FORMING]"/>
    <property type="match status" value="1"/>
</dbReference>
<organism evidence="14 15">
    <name type="scientific">Paraglaciecola chathamensis</name>
    <dbReference type="NCBI Taxonomy" id="368405"/>
    <lineage>
        <taxon>Bacteria</taxon>
        <taxon>Pseudomonadati</taxon>
        <taxon>Pseudomonadota</taxon>
        <taxon>Gammaproteobacteria</taxon>
        <taxon>Alteromonadales</taxon>
        <taxon>Alteromonadaceae</taxon>
        <taxon>Paraglaciecola</taxon>
    </lineage>
</organism>
<keyword evidence="11 12" id="KW-0472">Membrane</keyword>
<evidence type="ECO:0000256" key="2">
    <source>
        <dbReference type="ARBA" id="ARBA00005001"/>
    </source>
</evidence>
<dbReference type="CDD" id="cd04191">
    <property type="entry name" value="Glucan_BSP_MdoH"/>
    <property type="match status" value="1"/>
</dbReference>
<dbReference type="GO" id="GO:0005886">
    <property type="term" value="C:plasma membrane"/>
    <property type="evidence" value="ECO:0007669"/>
    <property type="project" value="UniProtKB-SubCell"/>
</dbReference>
<accession>A0A8H9M0I4</accession>
<keyword evidence="6" id="KW-0997">Cell inner membrane</keyword>
<reference evidence="14" key="1">
    <citation type="journal article" date="2014" name="Int. J. Syst. Evol. Microbiol.">
        <title>Complete genome sequence of Corynebacterium casei LMG S-19264T (=DSM 44701T), isolated from a smear-ripened cheese.</title>
        <authorList>
            <consortium name="US DOE Joint Genome Institute (JGI-PGF)"/>
            <person name="Walter F."/>
            <person name="Albersmeier A."/>
            <person name="Kalinowski J."/>
            <person name="Ruckert C."/>
        </authorList>
    </citation>
    <scope>NUCLEOTIDE SEQUENCE</scope>
    <source>
        <strain evidence="14">KCTC 32337</strain>
    </source>
</reference>
<evidence type="ECO:0000256" key="5">
    <source>
        <dbReference type="ARBA" id="ARBA00022475"/>
    </source>
</evidence>
<protein>
    <recommendedName>
        <fullName evidence="4">Glucans biosynthesis glucosyltransferase H</fullName>
    </recommendedName>
</protein>
<keyword evidence="10 12" id="KW-1133">Transmembrane helix</keyword>
<evidence type="ECO:0000256" key="1">
    <source>
        <dbReference type="ARBA" id="ARBA00004429"/>
    </source>
</evidence>
<dbReference type="AlphaFoldDB" id="A0A8H9M0I4"/>
<evidence type="ECO:0000256" key="12">
    <source>
        <dbReference type="SAM" id="Phobius"/>
    </source>
</evidence>
<evidence type="ECO:0000313" key="15">
    <source>
        <dbReference type="Proteomes" id="UP000622604"/>
    </source>
</evidence>
<evidence type="ECO:0000256" key="9">
    <source>
        <dbReference type="ARBA" id="ARBA00022692"/>
    </source>
</evidence>
<dbReference type="PANTHER" id="PTHR43867:SF5">
    <property type="entry name" value="GLUCANS BIOSYNTHESIS GLUCOSYLTRANSFERASE H"/>
    <property type="match status" value="1"/>
</dbReference>
<evidence type="ECO:0000256" key="11">
    <source>
        <dbReference type="ARBA" id="ARBA00023136"/>
    </source>
</evidence>
<proteinExistence type="inferred from homology"/>
<dbReference type="GO" id="GO:0016758">
    <property type="term" value="F:hexosyltransferase activity"/>
    <property type="evidence" value="ECO:0007669"/>
    <property type="project" value="TreeGrafter"/>
</dbReference>
<evidence type="ECO:0000256" key="7">
    <source>
        <dbReference type="ARBA" id="ARBA00022676"/>
    </source>
</evidence>
<dbReference type="Proteomes" id="UP000622604">
    <property type="component" value="Unassembled WGS sequence"/>
</dbReference>
<evidence type="ECO:0000256" key="4">
    <source>
        <dbReference type="ARBA" id="ARBA00020585"/>
    </source>
</evidence>
<dbReference type="NCBIfam" id="NF003958">
    <property type="entry name" value="PRK05454.2-1"/>
    <property type="match status" value="1"/>
</dbReference>
<evidence type="ECO:0000256" key="8">
    <source>
        <dbReference type="ARBA" id="ARBA00022679"/>
    </source>
</evidence>
<evidence type="ECO:0000313" key="14">
    <source>
        <dbReference type="EMBL" id="GGZ59427.1"/>
    </source>
</evidence>
<feature type="domain" description="Glycosyltransferase 2-like" evidence="13">
    <location>
        <begin position="218"/>
        <end position="413"/>
    </location>
</feature>
<reference evidence="14" key="2">
    <citation type="submission" date="2020-09" db="EMBL/GenBank/DDBJ databases">
        <authorList>
            <person name="Sun Q."/>
            <person name="Kim S."/>
        </authorList>
    </citation>
    <scope>NUCLEOTIDE SEQUENCE</scope>
    <source>
        <strain evidence="14">KCTC 32337</strain>
    </source>
</reference>
<feature type="transmembrane region" description="Helical" evidence="12">
    <location>
        <begin position="441"/>
        <end position="465"/>
    </location>
</feature>
<evidence type="ECO:0000256" key="6">
    <source>
        <dbReference type="ARBA" id="ARBA00022519"/>
    </source>
</evidence>
<comment type="subcellular location">
    <subcellularLocation>
        <location evidence="1">Cell inner membrane</location>
        <topology evidence="1">Multi-pass membrane protein</topology>
    </subcellularLocation>
</comment>
<evidence type="ECO:0000256" key="10">
    <source>
        <dbReference type="ARBA" id="ARBA00022989"/>
    </source>
</evidence>
<comment type="caution">
    <text evidence="14">The sequence shown here is derived from an EMBL/GenBank/DDBJ whole genome shotgun (WGS) entry which is preliminary data.</text>
</comment>
<comment type="similarity">
    <text evidence="3">Belongs to the glycosyltransferase 2 family. OpgH subfamily.</text>
</comment>
<dbReference type="NCBIfam" id="NF003962">
    <property type="entry name" value="PRK05454.2-5"/>
    <property type="match status" value="1"/>
</dbReference>
<dbReference type="Gene3D" id="3.90.550.10">
    <property type="entry name" value="Spore Coat Polysaccharide Biosynthesis Protein SpsA, Chain A"/>
    <property type="match status" value="1"/>
</dbReference>
<keyword evidence="9 12" id="KW-0812">Transmembrane</keyword>
<evidence type="ECO:0000256" key="3">
    <source>
        <dbReference type="ARBA" id="ARBA00009337"/>
    </source>
</evidence>
<comment type="pathway">
    <text evidence="2">Glycan metabolism; osmoregulated periplasmic glucan (OPG) biosynthesis.</text>
</comment>
<sequence>MKSSNSHYQSNLNNTEGKTMFIDIKGKAVRKWIYAVMVFITSITGSWMMYEIFSESGITTLEVVLLILFSITFLWISAAFWSACIGFILQIFDIDPLKLSRNKHFVGQTENVALKDRHAVVMPVYNEDTNRIMAGFEACLLDMERTGQLEHFDFYMLSDTQDPDMAQAELTAWNALCQRVGVLSENIYYRRREKNLHRKVGNLADFCQRWGYQYESMIVLDADSIMTGECMLTLVKAMQQNPMSALIQTVPIPVRSQTLFGRFLQFASCLYCPMLATGQAFWQTDSANYWGHNAIIRVDAFIQHCGLPTLKGKAPFGGDILSHDFVEAALLRRAGWDVLLLADLEGSYEEIPSNIIDYATRDRRWVQGNIQHLGIINGKGLHTVNRLHFLFGALAYMSSLVWLVMLVLSTIDAVVRATTDTVFFASNYSLFPSWPVVKTEYIITLISATVIMLLGPKLLGAIVALVRRREQFGGGLALMSGALIEAVIAIIIAPLMMFYHAYFVLNVLVGKNVSWDAQGREGRMVPWKEAFKRTWAASAIAIIWGGITLSLTPILFWWLAPVLLGLLMAAPIIRFSSSLYLGKLSRSLGMFVSPSEVEEVPALSRLRIRLANMQPQDEVLLSCPPMPAQQWQDMPEQSFAYLSSSVDIPSQRLASENKQQ</sequence>
<feature type="transmembrane region" description="Helical" evidence="12">
    <location>
        <begin position="562"/>
        <end position="581"/>
    </location>
</feature>
<name>A0A8H9M0I4_9ALTE</name>
<keyword evidence="5" id="KW-1003">Cell membrane</keyword>
<dbReference type="SUPFAM" id="SSF53448">
    <property type="entry name" value="Nucleotide-diphospho-sugar transferases"/>
    <property type="match status" value="1"/>
</dbReference>
<dbReference type="InterPro" id="IPR029044">
    <property type="entry name" value="Nucleotide-diphossugar_trans"/>
</dbReference>
<feature type="transmembrane region" description="Helical" evidence="12">
    <location>
        <begin position="65"/>
        <end position="92"/>
    </location>
</feature>
<gene>
    <name evidence="14" type="ORF">GCM10011274_16810</name>
</gene>
<keyword evidence="8" id="KW-0808">Transferase</keyword>
<feature type="transmembrane region" description="Helical" evidence="12">
    <location>
        <begin position="32"/>
        <end position="53"/>
    </location>
</feature>
<feature type="transmembrane region" description="Helical" evidence="12">
    <location>
        <begin position="472"/>
        <end position="492"/>
    </location>
</feature>
<dbReference type="Pfam" id="PF13632">
    <property type="entry name" value="Glyco_trans_2_3"/>
    <property type="match status" value="1"/>
</dbReference>
<evidence type="ECO:0000259" key="13">
    <source>
        <dbReference type="Pfam" id="PF13632"/>
    </source>
</evidence>
<dbReference type="EMBL" id="BMZC01000004">
    <property type="protein sequence ID" value="GGZ59427.1"/>
    <property type="molecule type" value="Genomic_DNA"/>
</dbReference>
<keyword evidence="7" id="KW-0328">Glycosyltransferase</keyword>
<dbReference type="InterPro" id="IPR001173">
    <property type="entry name" value="Glyco_trans_2-like"/>
</dbReference>